<dbReference type="Pfam" id="PF00201">
    <property type="entry name" value="UDPGT"/>
    <property type="match status" value="1"/>
</dbReference>
<dbReference type="GO" id="GO:0080043">
    <property type="term" value="F:quercetin 3-O-glucosyltransferase activity"/>
    <property type="evidence" value="ECO:0007669"/>
    <property type="project" value="TreeGrafter"/>
</dbReference>
<dbReference type="SUPFAM" id="SSF53756">
    <property type="entry name" value="UDP-Glycosyltransferase/glycogen phosphorylase"/>
    <property type="match status" value="1"/>
</dbReference>
<keyword evidence="5" id="KW-1185">Reference proteome</keyword>
<dbReference type="Proteomes" id="UP000236630">
    <property type="component" value="Unassembled WGS sequence"/>
</dbReference>
<organism evidence="4 5">
    <name type="scientific">Citrus unshiu</name>
    <name type="common">Satsuma mandarin</name>
    <name type="synonym">Citrus nobilis var. unshiu</name>
    <dbReference type="NCBI Taxonomy" id="55188"/>
    <lineage>
        <taxon>Eukaryota</taxon>
        <taxon>Viridiplantae</taxon>
        <taxon>Streptophyta</taxon>
        <taxon>Embryophyta</taxon>
        <taxon>Tracheophyta</taxon>
        <taxon>Spermatophyta</taxon>
        <taxon>Magnoliopsida</taxon>
        <taxon>eudicotyledons</taxon>
        <taxon>Gunneridae</taxon>
        <taxon>Pentapetalae</taxon>
        <taxon>rosids</taxon>
        <taxon>malvids</taxon>
        <taxon>Sapindales</taxon>
        <taxon>Rutaceae</taxon>
        <taxon>Aurantioideae</taxon>
        <taxon>Citrus</taxon>
    </lineage>
</organism>
<dbReference type="FunFam" id="3.40.50.2000:FF:000101">
    <property type="entry name" value="Glycosyltransferase"/>
    <property type="match status" value="1"/>
</dbReference>
<dbReference type="InterPro" id="IPR002213">
    <property type="entry name" value="UDP_glucos_trans"/>
</dbReference>
<evidence type="ECO:0000256" key="3">
    <source>
        <dbReference type="ARBA" id="ARBA00022679"/>
    </source>
</evidence>
<dbReference type="PANTHER" id="PTHR11926">
    <property type="entry name" value="GLUCOSYL/GLUCURONOSYL TRANSFERASES"/>
    <property type="match status" value="1"/>
</dbReference>
<sequence>MDLKEEKEYGDHVLMVSLATQSHINPLLRLGKRLVSKGLSVTVATPEIAQHQLLKSFTSSKINDCVSDDIPCLYFSDGFDLDYNRKSDLDHYMETIEKAGPGNLSKLIKNHYHDKHKKLSCIINNPFVPWVVDVAAELGIPCAMLWIQPCSLFSIYYRFYNKLNPFPTSENPNSSVELPGLQTLHTHDLPSFVLPSNPFGSFSRILNDLFQNLNKQYKWVLANSFFELEKEATESMSQLCPIRPVGPLVPPSLLGQDEKLDVGVERWKPEDCCLEWLNKQSNSSVVYISFGSLTQLSANQMEVIATALKNIKLPFLWIVKQSESASSDGEGTLPLWFLEETKNRGLVVSWCPQTKVLAHPALACFVTHCGWSSLLETIVAGVPVIAYPQWSDQPTNAKLVADVFKIGLRLRPSEDGFVGNEELEKCVEEIINGPKSEYYKKNAVELKHAARQAVAGGGSSDQNIQLFADEILGNYSEGGARCGEKLASSMIVIKPTVQTPQVARRASQPASSEEAKSLRNLQRSMAMRPATAGPKAVELKENALKWKKEAEEAVADGGSSDRNIQAFVDEVRRTSVEIITSSKSKSIHRVKELVEKTATATANDKVELVESRRTRVQY</sequence>
<dbReference type="FunFam" id="3.40.50.2000:FF:000019">
    <property type="entry name" value="Glycosyltransferase"/>
    <property type="match status" value="1"/>
</dbReference>
<evidence type="ECO:0000256" key="2">
    <source>
        <dbReference type="ARBA" id="ARBA00022676"/>
    </source>
</evidence>
<dbReference type="Gene3D" id="3.40.50.2000">
    <property type="entry name" value="Glycogen Phosphorylase B"/>
    <property type="match status" value="2"/>
</dbReference>
<dbReference type="CDD" id="cd03784">
    <property type="entry name" value="GT1_Gtf-like"/>
    <property type="match status" value="1"/>
</dbReference>
<dbReference type="PROSITE" id="PS00375">
    <property type="entry name" value="UDPGT"/>
    <property type="match status" value="1"/>
</dbReference>
<comment type="caution">
    <text evidence="4">The sequence shown here is derived from an EMBL/GenBank/DDBJ whole genome shotgun (WGS) entry which is preliminary data.</text>
</comment>
<keyword evidence="2" id="KW-0328">Glycosyltransferase</keyword>
<evidence type="ECO:0000313" key="5">
    <source>
        <dbReference type="Proteomes" id="UP000236630"/>
    </source>
</evidence>
<dbReference type="PANTHER" id="PTHR11926:SF1441">
    <property type="entry name" value="GLYCOSYLTRANSFERASE"/>
    <property type="match status" value="1"/>
</dbReference>
<name>A0A2H5QPQ2_CITUN</name>
<protein>
    <submittedName>
        <fullName evidence="4">Uncharacterized protein</fullName>
    </submittedName>
</protein>
<dbReference type="STRING" id="55188.A0A2H5QPQ2"/>
<comment type="similarity">
    <text evidence="1">Belongs to the UDP-glycosyltransferase family.</text>
</comment>
<evidence type="ECO:0000256" key="1">
    <source>
        <dbReference type="ARBA" id="ARBA00009995"/>
    </source>
</evidence>
<dbReference type="AlphaFoldDB" id="A0A2H5QPQ2"/>
<dbReference type="GO" id="GO:0080044">
    <property type="term" value="F:quercetin 7-O-glucosyltransferase activity"/>
    <property type="evidence" value="ECO:0007669"/>
    <property type="project" value="TreeGrafter"/>
</dbReference>
<accession>A0A2H5QPQ2</accession>
<proteinExistence type="inferred from homology"/>
<dbReference type="InterPro" id="IPR035595">
    <property type="entry name" value="UDP_glycos_trans_CS"/>
</dbReference>
<reference evidence="4 5" key="1">
    <citation type="journal article" date="2017" name="Front. Genet.">
        <title>Draft sequencing of the heterozygous diploid genome of Satsuma (Citrus unshiu Marc.) using a hybrid assembly approach.</title>
        <authorList>
            <person name="Shimizu T."/>
            <person name="Tanizawa Y."/>
            <person name="Mochizuki T."/>
            <person name="Nagasaki H."/>
            <person name="Yoshioka T."/>
            <person name="Toyoda A."/>
            <person name="Fujiyama A."/>
            <person name="Kaminuma E."/>
            <person name="Nakamura Y."/>
        </authorList>
    </citation>
    <scope>NUCLEOTIDE SEQUENCE [LARGE SCALE GENOMIC DNA]</scope>
    <source>
        <strain evidence="5">cv. Miyagawa wase</strain>
    </source>
</reference>
<evidence type="ECO:0000313" key="4">
    <source>
        <dbReference type="EMBL" id="GAY66601.1"/>
    </source>
</evidence>
<keyword evidence="3" id="KW-0808">Transferase</keyword>
<dbReference type="EMBL" id="BDQV01000596">
    <property type="protein sequence ID" value="GAY66601.1"/>
    <property type="molecule type" value="Genomic_DNA"/>
</dbReference>
<gene>
    <name evidence="4" type="ORF">CUMW_250070</name>
</gene>